<proteinExistence type="predicted"/>
<feature type="signal peptide" evidence="1">
    <location>
        <begin position="1"/>
        <end position="24"/>
    </location>
</feature>
<protein>
    <recommendedName>
        <fullName evidence="4">DKNYY family protein</fullName>
    </recommendedName>
</protein>
<comment type="caution">
    <text evidence="2">The sequence shown here is derived from an EMBL/GenBank/DDBJ whole genome shotgun (WGS) entry which is preliminary data.</text>
</comment>
<dbReference type="Proteomes" id="UP000278962">
    <property type="component" value="Unassembled WGS sequence"/>
</dbReference>
<evidence type="ECO:0000256" key="1">
    <source>
        <dbReference type="SAM" id="SignalP"/>
    </source>
</evidence>
<evidence type="ECO:0000313" key="3">
    <source>
        <dbReference type="Proteomes" id="UP000278962"/>
    </source>
</evidence>
<reference evidence="2 3" key="1">
    <citation type="submission" date="2018-10" db="EMBL/GenBank/DDBJ databases">
        <title>Genomic Encyclopedia of Archaeal and Bacterial Type Strains, Phase II (KMG-II): from individual species to whole genera.</title>
        <authorList>
            <person name="Goeker M."/>
        </authorList>
    </citation>
    <scope>NUCLEOTIDE SEQUENCE [LARGE SCALE GENOMIC DNA]</scope>
    <source>
        <strain evidence="2 3">DSM 14954</strain>
    </source>
</reference>
<gene>
    <name evidence="2" type="ORF">C8N24_2485</name>
</gene>
<dbReference type="AlphaFoldDB" id="A0A660LFP6"/>
<sequence>MIRPILPVLSALTALAVVAPSAHAAAPSCQRGGATLLAASGKVRVVSVKEKPQNSESRRDRIYGCWTTTGRRFTLFQSRDFGLDSIERDHFEIVDGRYIGAIRDFEGGASESRTAASYDAQKHKAVHDTDPCDEVSAGDFTGVDDAVFFRNGGIAYTCFKQSRIVDGKGDRALEANGVVVTSLAVSKNSHSFSERLFYLADDVPKSLQL</sequence>
<accession>A0A660LFP6</accession>
<evidence type="ECO:0000313" key="2">
    <source>
        <dbReference type="EMBL" id="RKQ92633.1"/>
    </source>
</evidence>
<keyword evidence="1" id="KW-0732">Signal</keyword>
<keyword evidence="3" id="KW-1185">Reference proteome</keyword>
<dbReference type="RefSeq" id="WP_121250315.1">
    <property type="nucleotide sequence ID" value="NZ_RBIL01000001.1"/>
</dbReference>
<feature type="chain" id="PRO_5025021872" description="DKNYY family protein" evidence="1">
    <location>
        <begin position="25"/>
        <end position="209"/>
    </location>
</feature>
<name>A0A660LFP6_9ACTN</name>
<organism evidence="2 3">
    <name type="scientific">Solirubrobacter pauli</name>
    <dbReference type="NCBI Taxonomy" id="166793"/>
    <lineage>
        <taxon>Bacteria</taxon>
        <taxon>Bacillati</taxon>
        <taxon>Actinomycetota</taxon>
        <taxon>Thermoleophilia</taxon>
        <taxon>Solirubrobacterales</taxon>
        <taxon>Solirubrobacteraceae</taxon>
        <taxon>Solirubrobacter</taxon>
    </lineage>
</organism>
<evidence type="ECO:0008006" key="4">
    <source>
        <dbReference type="Google" id="ProtNLM"/>
    </source>
</evidence>
<dbReference type="EMBL" id="RBIL01000001">
    <property type="protein sequence ID" value="RKQ92633.1"/>
    <property type="molecule type" value="Genomic_DNA"/>
</dbReference>
<dbReference type="OrthoDB" id="5243506at2"/>